<proteinExistence type="predicted"/>
<name>A0ABP1WXP7_9VIBR</name>
<dbReference type="Proteomes" id="UP000049077">
    <property type="component" value="Unassembled WGS sequence"/>
</dbReference>
<evidence type="ECO:0000313" key="1">
    <source>
        <dbReference type="EMBL" id="CDT18552.1"/>
    </source>
</evidence>
<dbReference type="EMBL" id="CCJX01000069">
    <property type="protein sequence ID" value="CDT18552.1"/>
    <property type="molecule type" value="Genomic_DNA"/>
</dbReference>
<evidence type="ECO:0000313" key="2">
    <source>
        <dbReference type="Proteomes" id="UP000049077"/>
    </source>
</evidence>
<keyword evidence="2" id="KW-1185">Reference proteome</keyword>
<organism evidence="1 2">
    <name type="scientific">Vibrio crassostreae</name>
    <dbReference type="NCBI Taxonomy" id="246167"/>
    <lineage>
        <taxon>Bacteria</taxon>
        <taxon>Pseudomonadati</taxon>
        <taxon>Pseudomonadota</taxon>
        <taxon>Gammaproteobacteria</taxon>
        <taxon>Vibrionales</taxon>
        <taxon>Vibrionaceae</taxon>
        <taxon>Vibrio</taxon>
    </lineage>
</organism>
<comment type="caution">
    <text evidence="1">The sequence shown here is derived from an EMBL/GenBank/DDBJ whole genome shotgun (WGS) entry which is preliminary data.</text>
</comment>
<reference evidence="1 2" key="1">
    <citation type="submission" date="2014-06" db="EMBL/GenBank/DDBJ databases">
        <authorList>
            <person name="Le Roux F."/>
        </authorList>
    </citation>
    <scope>NUCLEOTIDE SEQUENCE [LARGE SCALE GENOMIC DNA]</scope>
    <source>
        <strain evidence="1 2">J5-4</strain>
    </source>
</reference>
<protein>
    <submittedName>
        <fullName evidence="1">Uncharacterized protein</fullName>
    </submittedName>
</protein>
<gene>
    <name evidence="1" type="ORF">VCR4J5_1600018</name>
</gene>
<sequence>MAKNWRCLNITYEEGREGAGDLIHINGKHEYQRIILSWIDLVMGRLTSV</sequence>
<accession>A0ABP1WXP7</accession>